<dbReference type="PANTHER" id="PTHR12396:SF0">
    <property type="entry name" value="METHYL-CPG BINDING DOMAIN PROTEIN-LIKE, ISOFORM C"/>
    <property type="match status" value="1"/>
</dbReference>
<evidence type="ECO:0000259" key="6">
    <source>
        <dbReference type="PROSITE" id="PS50982"/>
    </source>
</evidence>
<dbReference type="PANTHER" id="PTHR12396">
    <property type="entry name" value="METHYL-CPG BINDING PROTEIN, MBD"/>
    <property type="match status" value="1"/>
</dbReference>
<gene>
    <name evidence="7" type="ORF">MNOR_LOCUS37841</name>
</gene>
<evidence type="ECO:0000256" key="2">
    <source>
        <dbReference type="ARBA" id="ARBA00023015"/>
    </source>
</evidence>
<evidence type="ECO:0000313" key="7">
    <source>
        <dbReference type="EMBL" id="CAL4204269.1"/>
    </source>
</evidence>
<keyword evidence="5" id="KW-0539">Nucleus</keyword>
<feature type="domain" description="MBD" evidence="6">
    <location>
        <begin position="822"/>
        <end position="882"/>
    </location>
</feature>
<accession>A0AAV2SLN8</accession>
<proteinExistence type="predicted"/>
<dbReference type="PROSITE" id="PS00028">
    <property type="entry name" value="ZINC_FINGER_C2H2_1"/>
    <property type="match status" value="1"/>
</dbReference>
<dbReference type="AlphaFoldDB" id="A0AAV2SLN8"/>
<dbReference type="PROSITE" id="PS50982">
    <property type="entry name" value="MBD"/>
    <property type="match status" value="2"/>
</dbReference>
<feature type="domain" description="MBD" evidence="6">
    <location>
        <begin position="314"/>
        <end position="396"/>
    </location>
</feature>
<dbReference type="InterPro" id="IPR016177">
    <property type="entry name" value="DNA-bd_dom_sf"/>
</dbReference>
<dbReference type="InterPro" id="IPR013087">
    <property type="entry name" value="Znf_C2H2_type"/>
</dbReference>
<protein>
    <recommendedName>
        <fullName evidence="6">MBD domain-containing protein</fullName>
    </recommendedName>
</protein>
<evidence type="ECO:0000256" key="1">
    <source>
        <dbReference type="ARBA" id="ARBA00004123"/>
    </source>
</evidence>
<keyword evidence="3" id="KW-0238">DNA-binding</keyword>
<keyword evidence="4" id="KW-0804">Transcription</keyword>
<comment type="subcellular location">
    <subcellularLocation>
        <location evidence="1">Nucleus</location>
    </subcellularLocation>
</comment>
<dbReference type="InterPro" id="IPR001739">
    <property type="entry name" value="Methyl_CpG_DNA-bd"/>
</dbReference>
<dbReference type="GO" id="GO:0005654">
    <property type="term" value="C:nucleoplasm"/>
    <property type="evidence" value="ECO:0007669"/>
    <property type="project" value="UniProtKB-ARBA"/>
</dbReference>
<keyword evidence="2" id="KW-0805">Transcription regulation</keyword>
<dbReference type="EMBL" id="CAXKWB010080008">
    <property type="protein sequence ID" value="CAL4204269.1"/>
    <property type="molecule type" value="Genomic_DNA"/>
</dbReference>
<dbReference type="GO" id="GO:0003677">
    <property type="term" value="F:DNA binding"/>
    <property type="evidence" value="ECO:0007669"/>
    <property type="project" value="UniProtKB-KW"/>
</dbReference>
<evidence type="ECO:0000256" key="5">
    <source>
        <dbReference type="ARBA" id="ARBA00023242"/>
    </source>
</evidence>
<evidence type="ECO:0000256" key="4">
    <source>
        <dbReference type="ARBA" id="ARBA00023163"/>
    </source>
</evidence>
<organism evidence="7 8">
    <name type="scientific">Meganyctiphanes norvegica</name>
    <name type="common">Northern krill</name>
    <name type="synonym">Thysanopoda norvegica</name>
    <dbReference type="NCBI Taxonomy" id="48144"/>
    <lineage>
        <taxon>Eukaryota</taxon>
        <taxon>Metazoa</taxon>
        <taxon>Ecdysozoa</taxon>
        <taxon>Arthropoda</taxon>
        <taxon>Crustacea</taxon>
        <taxon>Multicrustacea</taxon>
        <taxon>Malacostraca</taxon>
        <taxon>Eumalacostraca</taxon>
        <taxon>Eucarida</taxon>
        <taxon>Euphausiacea</taxon>
        <taxon>Euphausiidae</taxon>
        <taxon>Meganyctiphanes</taxon>
    </lineage>
</organism>
<name>A0AAV2SLN8_MEGNR</name>
<keyword evidence="8" id="KW-1185">Reference proteome</keyword>
<dbReference type="Gene3D" id="3.30.890.10">
    <property type="entry name" value="Methyl-cpg-binding Protein 2, Chain A"/>
    <property type="match status" value="1"/>
</dbReference>
<dbReference type="SUPFAM" id="SSF54171">
    <property type="entry name" value="DNA-binding domain"/>
    <property type="match status" value="2"/>
</dbReference>
<reference evidence="7 8" key="1">
    <citation type="submission" date="2024-05" db="EMBL/GenBank/DDBJ databases">
        <authorList>
            <person name="Wallberg A."/>
        </authorList>
    </citation>
    <scope>NUCLEOTIDE SEQUENCE [LARGE SCALE GENOMIC DNA]</scope>
</reference>
<evidence type="ECO:0000313" key="8">
    <source>
        <dbReference type="Proteomes" id="UP001497623"/>
    </source>
</evidence>
<dbReference type="Proteomes" id="UP001497623">
    <property type="component" value="Unassembled WGS sequence"/>
</dbReference>
<comment type="caution">
    <text evidence="7">The sequence shown here is derived from an EMBL/GenBank/DDBJ whole genome shotgun (WGS) entry which is preliminary data.</text>
</comment>
<evidence type="ECO:0000256" key="3">
    <source>
        <dbReference type="ARBA" id="ARBA00023125"/>
    </source>
</evidence>
<sequence length="882" mass="101835">MNKMSSDENYDDEFECSECDFKCTSEIDIIQHSAVHQCSNNTNDVLIISPCGKNIEDDSNENVTTVNLQAKSNSEKEVVSRNRIADTPEINDVGTYKDKIKREPSSFKVISTAELQQETEIGNTKIKIENVDIDIKQESLPIFSSHQTNKYELPIFVKCNESGDKRYSNLMPYRNRRINGRGKIYPAYNENISTGDDMLSAKTIVGGARTLSKQNEPAQNNIDLTSSSQSLTPHKIPIYVRKVSQNIIDLTNSSQSLTPYKTKRPFRVCKISRNNMDLTNPSDYVTRTPHKYSRIVCKEDDSNNLDLAHNASIEVDVDNTGFYIPPGWKRKVFMRINSLSSQREFKRPTYTCCYYTELGKRFWSKKEVYKYAEKANWLGIWSGIDCSKLNFSISQTKIMSDWENSESNVRRTIHSDNVNIFTEDFKLSSKTIVGGGGSLFKQNEPSLNNMDATNSSQDVPSHKIPRLVRKASQNNIDLINSSTTRKRRGRPRKASQISSQSLRLNMKPFSDRKTNNVEVEVDNTGFYIPPGWKRKVFMRHSRVPLDELQRPTYYCIYFTETGRKIWTKKHAYEYVEKVEIHNNAYADEALFSEIECDKLNFSVSQTLIKSDWENYMKNKIIKIEDEKEIVACNRLADIPEINDIGTYKDKIKREPSSFEVISTDEIHQETDIGNKRIKKENVDIDIKQESLPILSSNQINEYELPIFFKSKKKCKKRGPVRKASIEVEVDNTGFYIPPGWKRKVFLRTTPVSSLETHDKHRYYCCYYTEAGNCIRTKKQAYGYIERLELQNKEYANKARLSEINCEALSFSINQNVRKASIEVEVDNTGFYIPPGWKRKVFKRTNPVTSLGTHDQYRYYCCYYTGAGNCIRTKNRLMNILKG</sequence>